<accession>A0A7J5Y0B7</accession>
<keyword evidence="2" id="KW-1185">Reference proteome</keyword>
<name>A0A7J5Y0B7_DISMA</name>
<dbReference type="AlphaFoldDB" id="A0A7J5Y0B7"/>
<dbReference type="Proteomes" id="UP000518266">
    <property type="component" value="Unassembled WGS sequence"/>
</dbReference>
<dbReference type="EMBL" id="JAAKFY010000018">
    <property type="protein sequence ID" value="KAF3842844.1"/>
    <property type="molecule type" value="Genomic_DNA"/>
</dbReference>
<proteinExistence type="predicted"/>
<evidence type="ECO:0000313" key="2">
    <source>
        <dbReference type="Proteomes" id="UP000518266"/>
    </source>
</evidence>
<gene>
    <name evidence="1" type="ORF">F7725_001693</name>
</gene>
<reference evidence="1 2" key="1">
    <citation type="submission" date="2020-03" db="EMBL/GenBank/DDBJ databases">
        <title>Dissostichus mawsoni Genome sequencing and assembly.</title>
        <authorList>
            <person name="Park H."/>
        </authorList>
    </citation>
    <scope>NUCLEOTIDE SEQUENCE [LARGE SCALE GENOMIC DNA]</scope>
    <source>
        <strain evidence="1">DM0001</strain>
        <tissue evidence="1">Muscle</tissue>
    </source>
</reference>
<sequence>MAGKDKRISDGFTENRKEVLRGRRSVKIQSLDVKKTDQEKPAACTLLQQLMGTRMETGGVWREEGPAGGQRDFRQYLVISTTLMRMHHKCRSWTVFPQRITTTYYSPGLLKV</sequence>
<evidence type="ECO:0000313" key="1">
    <source>
        <dbReference type="EMBL" id="KAF3842844.1"/>
    </source>
</evidence>
<organism evidence="1 2">
    <name type="scientific">Dissostichus mawsoni</name>
    <name type="common">Antarctic cod</name>
    <dbReference type="NCBI Taxonomy" id="36200"/>
    <lineage>
        <taxon>Eukaryota</taxon>
        <taxon>Metazoa</taxon>
        <taxon>Chordata</taxon>
        <taxon>Craniata</taxon>
        <taxon>Vertebrata</taxon>
        <taxon>Euteleostomi</taxon>
        <taxon>Actinopterygii</taxon>
        <taxon>Neopterygii</taxon>
        <taxon>Teleostei</taxon>
        <taxon>Neoteleostei</taxon>
        <taxon>Acanthomorphata</taxon>
        <taxon>Eupercaria</taxon>
        <taxon>Perciformes</taxon>
        <taxon>Notothenioidei</taxon>
        <taxon>Nototheniidae</taxon>
        <taxon>Dissostichus</taxon>
    </lineage>
</organism>
<protein>
    <submittedName>
        <fullName evidence="1">Uncharacterized protein</fullName>
    </submittedName>
</protein>
<comment type="caution">
    <text evidence="1">The sequence shown here is derived from an EMBL/GenBank/DDBJ whole genome shotgun (WGS) entry which is preliminary data.</text>
</comment>